<dbReference type="SUPFAM" id="SSF81653">
    <property type="entry name" value="Calcium ATPase, transduction domain A"/>
    <property type="match status" value="1"/>
</dbReference>
<keyword evidence="22" id="KW-1185">Reference proteome</keyword>
<dbReference type="CDD" id="cd00371">
    <property type="entry name" value="HMA"/>
    <property type="match status" value="2"/>
</dbReference>
<keyword evidence="12" id="KW-1278">Translocase</keyword>
<organism evidence="21 22">
    <name type="scientific">Litorilinea aerophila</name>
    <dbReference type="NCBI Taxonomy" id="1204385"/>
    <lineage>
        <taxon>Bacteria</taxon>
        <taxon>Bacillati</taxon>
        <taxon>Chloroflexota</taxon>
        <taxon>Caldilineae</taxon>
        <taxon>Caldilineales</taxon>
        <taxon>Caldilineaceae</taxon>
        <taxon>Litorilinea</taxon>
    </lineage>
</organism>
<evidence type="ECO:0000256" key="7">
    <source>
        <dbReference type="ARBA" id="ARBA00022737"/>
    </source>
</evidence>
<dbReference type="SUPFAM" id="SSF56784">
    <property type="entry name" value="HAD-like"/>
    <property type="match status" value="1"/>
</dbReference>
<feature type="transmembrane region" description="Helical" evidence="19">
    <location>
        <begin position="180"/>
        <end position="199"/>
    </location>
</feature>
<evidence type="ECO:0000256" key="12">
    <source>
        <dbReference type="ARBA" id="ARBA00022967"/>
    </source>
</evidence>
<evidence type="ECO:0000256" key="16">
    <source>
        <dbReference type="ARBA" id="ARBA00023136"/>
    </source>
</evidence>
<feature type="transmembrane region" description="Helical" evidence="19">
    <location>
        <begin position="788"/>
        <end position="809"/>
    </location>
</feature>
<dbReference type="NCBIfam" id="TIGR01525">
    <property type="entry name" value="ATPase-IB_hvy"/>
    <property type="match status" value="1"/>
</dbReference>
<keyword evidence="8 19" id="KW-0547">Nucleotide-binding</keyword>
<evidence type="ECO:0000256" key="4">
    <source>
        <dbReference type="ARBA" id="ARBA00022448"/>
    </source>
</evidence>
<reference evidence="21 22" key="1">
    <citation type="submission" date="2019-06" db="EMBL/GenBank/DDBJ databases">
        <title>Genome sequence of Litorilinea aerophila BAA-2444.</title>
        <authorList>
            <person name="Maclea K.S."/>
            <person name="Maurais E.G."/>
            <person name="Iannazzi L.C."/>
        </authorList>
    </citation>
    <scope>NUCLEOTIDE SEQUENCE [LARGE SCALE GENOMIC DNA]</scope>
    <source>
        <strain evidence="21 22">ATCC BAA-2444</strain>
    </source>
</reference>
<dbReference type="InterPro" id="IPR059000">
    <property type="entry name" value="ATPase_P-type_domA"/>
</dbReference>
<dbReference type="InterPro" id="IPR027256">
    <property type="entry name" value="P-typ_ATPase_IB"/>
</dbReference>
<dbReference type="NCBIfam" id="TIGR01494">
    <property type="entry name" value="ATPase_P-type"/>
    <property type="match status" value="2"/>
</dbReference>
<dbReference type="InterPro" id="IPR008250">
    <property type="entry name" value="ATPase_P-typ_transduc_dom_A_sf"/>
</dbReference>
<keyword evidence="10 19" id="KW-0067">ATP-binding</keyword>
<keyword evidence="15" id="KW-0406">Ion transport</keyword>
<dbReference type="InParanoid" id="A0A540VEG8"/>
<keyword evidence="19" id="KW-1003">Cell membrane</keyword>
<evidence type="ECO:0000256" key="3">
    <source>
        <dbReference type="ARBA" id="ARBA00015102"/>
    </source>
</evidence>
<dbReference type="InterPro" id="IPR006121">
    <property type="entry name" value="HMA_dom"/>
</dbReference>
<keyword evidence="16 19" id="KW-0472">Membrane</keyword>
<dbReference type="GO" id="GO:0043682">
    <property type="term" value="F:P-type divalent copper transporter activity"/>
    <property type="evidence" value="ECO:0007669"/>
    <property type="project" value="TreeGrafter"/>
</dbReference>
<keyword evidence="6 19" id="KW-0479">Metal-binding</keyword>
<evidence type="ECO:0000256" key="2">
    <source>
        <dbReference type="ARBA" id="ARBA00006024"/>
    </source>
</evidence>
<evidence type="ECO:0000256" key="17">
    <source>
        <dbReference type="ARBA" id="ARBA00029719"/>
    </source>
</evidence>
<dbReference type="SFLD" id="SFLDG00002">
    <property type="entry name" value="C1.7:_P-type_atpase_like"/>
    <property type="match status" value="1"/>
</dbReference>
<dbReference type="FunCoup" id="A0A540VEG8">
    <property type="interactions" value="433"/>
</dbReference>
<comment type="subcellular location">
    <subcellularLocation>
        <location evidence="1">Cell membrane</location>
        <topology evidence="1">Multi-pass membrane protein</topology>
    </subcellularLocation>
</comment>
<dbReference type="Pfam" id="PF00702">
    <property type="entry name" value="Hydrolase"/>
    <property type="match status" value="1"/>
</dbReference>
<comment type="caution">
    <text evidence="21">The sequence shown here is derived from an EMBL/GenBank/DDBJ whole genome shotgun (WGS) entry which is preliminary data.</text>
</comment>
<feature type="transmembrane region" description="Helical" evidence="19">
    <location>
        <begin position="280"/>
        <end position="299"/>
    </location>
</feature>
<dbReference type="SFLD" id="SFLDF00027">
    <property type="entry name" value="p-type_atpase"/>
    <property type="match status" value="1"/>
</dbReference>
<dbReference type="EMBL" id="VIGC01000016">
    <property type="protein sequence ID" value="TQE95160.1"/>
    <property type="molecule type" value="Genomic_DNA"/>
</dbReference>
<dbReference type="InterPro" id="IPR018303">
    <property type="entry name" value="ATPase_P-typ_P_site"/>
</dbReference>
<dbReference type="NCBIfam" id="TIGR01511">
    <property type="entry name" value="ATPase-IB1_Cu"/>
    <property type="match status" value="1"/>
</dbReference>
<dbReference type="GO" id="GO:0005524">
    <property type="term" value="F:ATP binding"/>
    <property type="evidence" value="ECO:0007669"/>
    <property type="project" value="UniProtKB-UniRule"/>
</dbReference>
<dbReference type="InterPro" id="IPR044492">
    <property type="entry name" value="P_typ_ATPase_HD_dom"/>
</dbReference>
<feature type="transmembrane region" description="Helical" evidence="19">
    <location>
        <begin position="250"/>
        <end position="274"/>
    </location>
</feature>
<dbReference type="Gene3D" id="2.70.150.10">
    <property type="entry name" value="Calcium-transporting ATPase, cytoplasmic transduction domain A"/>
    <property type="match status" value="1"/>
</dbReference>
<dbReference type="PANTHER" id="PTHR43520:SF8">
    <property type="entry name" value="P-TYPE CU(+) TRANSPORTER"/>
    <property type="match status" value="1"/>
</dbReference>
<evidence type="ECO:0000256" key="8">
    <source>
        <dbReference type="ARBA" id="ARBA00022741"/>
    </source>
</evidence>
<keyword evidence="7" id="KW-0677">Repeat</keyword>
<evidence type="ECO:0000313" key="22">
    <source>
        <dbReference type="Proteomes" id="UP000317371"/>
    </source>
</evidence>
<dbReference type="PRINTS" id="PR00942">
    <property type="entry name" value="CUATPASEI"/>
</dbReference>
<feature type="transmembrane region" description="Helical" evidence="19">
    <location>
        <begin position="821"/>
        <end position="840"/>
    </location>
</feature>
<dbReference type="PROSITE" id="PS50846">
    <property type="entry name" value="HMA_2"/>
    <property type="match status" value="2"/>
</dbReference>
<dbReference type="InterPro" id="IPR001757">
    <property type="entry name" value="P_typ_ATPase"/>
</dbReference>
<dbReference type="Proteomes" id="UP000317371">
    <property type="component" value="Unassembled WGS sequence"/>
</dbReference>
<dbReference type="CDD" id="cd02094">
    <property type="entry name" value="P-type_ATPase_Cu-like"/>
    <property type="match status" value="1"/>
</dbReference>
<evidence type="ECO:0000256" key="14">
    <source>
        <dbReference type="ARBA" id="ARBA00023008"/>
    </source>
</evidence>
<dbReference type="SUPFAM" id="SSF81665">
    <property type="entry name" value="Calcium ATPase, transmembrane domain M"/>
    <property type="match status" value="1"/>
</dbReference>
<comment type="similarity">
    <text evidence="2 19">Belongs to the cation transport ATPase (P-type) (TC 3.A.3) family. Type IB subfamily.</text>
</comment>
<evidence type="ECO:0000256" key="18">
    <source>
        <dbReference type="ARBA" id="ARBA00033239"/>
    </source>
</evidence>
<dbReference type="Gene3D" id="3.30.70.100">
    <property type="match status" value="2"/>
</dbReference>
<accession>A0A540VEG8</accession>
<dbReference type="Gene3D" id="3.40.50.1000">
    <property type="entry name" value="HAD superfamily/HAD-like"/>
    <property type="match status" value="1"/>
</dbReference>
<keyword evidence="14" id="KW-0186">Copper</keyword>
<evidence type="ECO:0000256" key="11">
    <source>
        <dbReference type="ARBA" id="ARBA00022842"/>
    </source>
</evidence>
<feature type="domain" description="HMA" evidence="20">
    <location>
        <begin position="90"/>
        <end position="156"/>
    </location>
</feature>
<evidence type="ECO:0000256" key="13">
    <source>
        <dbReference type="ARBA" id="ARBA00022989"/>
    </source>
</evidence>
<dbReference type="PROSITE" id="PS01047">
    <property type="entry name" value="HMA_1"/>
    <property type="match status" value="1"/>
</dbReference>
<dbReference type="InterPro" id="IPR023299">
    <property type="entry name" value="ATPase_P-typ_cyto_dom_N"/>
</dbReference>
<dbReference type="SFLD" id="SFLDS00003">
    <property type="entry name" value="Haloacid_Dehalogenase"/>
    <property type="match status" value="1"/>
</dbReference>
<evidence type="ECO:0000259" key="20">
    <source>
        <dbReference type="PROSITE" id="PS50846"/>
    </source>
</evidence>
<feature type="transmembrane region" description="Helical" evidence="19">
    <location>
        <begin position="211"/>
        <end position="229"/>
    </location>
</feature>
<evidence type="ECO:0000256" key="5">
    <source>
        <dbReference type="ARBA" id="ARBA00022692"/>
    </source>
</evidence>
<dbReference type="Pfam" id="PF00122">
    <property type="entry name" value="E1-E2_ATPase"/>
    <property type="match status" value="1"/>
</dbReference>
<dbReference type="InterPro" id="IPR006122">
    <property type="entry name" value="HMA_Cu_ion-bd"/>
</dbReference>
<dbReference type="GO" id="GO:0005507">
    <property type="term" value="F:copper ion binding"/>
    <property type="evidence" value="ECO:0007669"/>
    <property type="project" value="InterPro"/>
</dbReference>
<dbReference type="GO" id="GO:0016887">
    <property type="term" value="F:ATP hydrolysis activity"/>
    <property type="evidence" value="ECO:0007669"/>
    <property type="project" value="InterPro"/>
</dbReference>
<evidence type="ECO:0000313" key="21">
    <source>
        <dbReference type="EMBL" id="TQE95160.1"/>
    </source>
</evidence>
<evidence type="ECO:0000256" key="9">
    <source>
        <dbReference type="ARBA" id="ARBA00022796"/>
    </source>
</evidence>
<dbReference type="PANTHER" id="PTHR43520">
    <property type="entry name" value="ATP7, ISOFORM B"/>
    <property type="match status" value="1"/>
</dbReference>
<keyword evidence="11" id="KW-0460">Magnesium</keyword>
<keyword evidence="9" id="KW-0187">Copper transport</keyword>
<gene>
    <name evidence="21" type="ORF">FKZ61_13415</name>
</gene>
<feature type="transmembrane region" description="Helical" evidence="19">
    <location>
        <begin position="462"/>
        <end position="482"/>
    </location>
</feature>
<keyword evidence="13 19" id="KW-1133">Transmembrane helix</keyword>
<dbReference type="AlphaFoldDB" id="A0A540VEG8"/>
<keyword evidence="5 19" id="KW-0812">Transmembrane</keyword>
<dbReference type="InterPro" id="IPR036412">
    <property type="entry name" value="HAD-like_sf"/>
</dbReference>
<dbReference type="NCBIfam" id="TIGR00003">
    <property type="entry name" value="copper ion binding protein"/>
    <property type="match status" value="1"/>
</dbReference>
<dbReference type="InterPro" id="IPR017969">
    <property type="entry name" value="Heavy-metal-associated_CS"/>
</dbReference>
<dbReference type="Gene3D" id="3.40.1110.10">
    <property type="entry name" value="Calcium-transporting ATPase, cytoplasmic domain N"/>
    <property type="match status" value="1"/>
</dbReference>
<keyword evidence="4" id="KW-0813">Transport</keyword>
<dbReference type="GO" id="GO:0005886">
    <property type="term" value="C:plasma membrane"/>
    <property type="evidence" value="ECO:0007669"/>
    <property type="project" value="UniProtKB-SubCell"/>
</dbReference>
<evidence type="ECO:0000256" key="10">
    <source>
        <dbReference type="ARBA" id="ARBA00022840"/>
    </source>
</evidence>
<evidence type="ECO:0000256" key="1">
    <source>
        <dbReference type="ARBA" id="ARBA00004651"/>
    </source>
</evidence>
<proteinExistence type="inferred from homology"/>
<dbReference type="InterPro" id="IPR023298">
    <property type="entry name" value="ATPase_P-typ_TM_dom_sf"/>
</dbReference>
<dbReference type="PROSITE" id="PS00154">
    <property type="entry name" value="ATPASE_E1_E2"/>
    <property type="match status" value="1"/>
</dbReference>
<evidence type="ECO:0000256" key="15">
    <source>
        <dbReference type="ARBA" id="ARBA00023065"/>
    </source>
</evidence>
<dbReference type="InterPro" id="IPR036163">
    <property type="entry name" value="HMA_dom_sf"/>
</dbReference>
<sequence length="848" mass="89732">MTTQSQTQPSPPSDRPAAQVTLPVVGMTCANCVATVERNAKKVPGVADATVNFASEKVTLVLDPTLADPKAATAQVIERVKKAGYDVPTATVELPLLGMTCANCANTIQRRLNKVEGVLEATVNFANEKAVVTYIPGLVTRSDLVEAVRKAGYDVVESGDEEEMADAEAAARAAEIRHQWTRLIVGAIFTVPLFLLSMGRDFGLLGSWAHAPWVNWLFFVLATPVQFYVGWDYYVGGYKSLRNGSANMDVLVAMGSSVAYLYSTAVLLATTLGFHGLGDHVYFETSAAIITLIVLGKLLEVRAKGQTSEAIKKLMGLQPKTARVIRNGEELDIPISQVVKGDIILVRPGEKIPVDGTVIEGHSAVDESMITGESLPVEKRVGDPVIGATLNRQGLLKIEATRVGKETALAQIIRLVEQAQGSRAPIQRIVDRVAAYFVPAVIAIALLTFVVWLALGAGFVPALIRLTAVLVIACPCAMGLATPTSIMVGIGKGAEHGILFKNSAALERLHQVTTVVLDKTGTITRGEPAVTDILVAEGAAPSIGSNGLPGGDPETVALFLAASAERGSEHPLGEAIVQAARERGLQLTQPEAFNAVAGHGIVAQVAGHRVLLGNRRLMEDSQIPLDGLAEQAAALQDQAKTVMWLAVDGQPWALIGVADTIKEGSREAVAEMHELGLTVIMITGDNQATAQAIAREAGIDRVFAEVLPGEKAGHVARLQEEGHVVAMVGDGINDAPALAQADVGIAIGTGTDVAMETADVTLMRGDLRGVPQAIRLSRATMRNIRENLVWAFGYNVALIPIAAGVLAPFSWAPDFLRQLHPILAAGAMAFSSISVVGNALRLRRFKLT</sequence>
<dbReference type="Pfam" id="PF00403">
    <property type="entry name" value="HMA"/>
    <property type="match status" value="2"/>
</dbReference>
<name>A0A540VEG8_9CHLR</name>
<dbReference type="SUPFAM" id="SSF55008">
    <property type="entry name" value="HMA, heavy metal-associated domain"/>
    <property type="match status" value="2"/>
</dbReference>
<protein>
    <recommendedName>
        <fullName evidence="3">Copper-exporting P-type ATPase</fullName>
    </recommendedName>
    <alternativeName>
        <fullName evidence="17">Copper-exporting P-type ATPase A</fullName>
    </alternativeName>
    <alternativeName>
        <fullName evidence="18">Cu(+)-exporting ATPase</fullName>
    </alternativeName>
</protein>
<feature type="domain" description="HMA" evidence="20">
    <location>
        <begin position="18"/>
        <end position="88"/>
    </location>
</feature>
<evidence type="ECO:0000256" key="19">
    <source>
        <dbReference type="RuleBase" id="RU362081"/>
    </source>
</evidence>
<dbReference type="RefSeq" id="WP_141610651.1">
    <property type="nucleotide sequence ID" value="NZ_VIGC02000016.1"/>
</dbReference>
<dbReference type="InterPro" id="IPR023214">
    <property type="entry name" value="HAD_sf"/>
</dbReference>
<dbReference type="GO" id="GO:0055070">
    <property type="term" value="P:copper ion homeostasis"/>
    <property type="evidence" value="ECO:0007669"/>
    <property type="project" value="TreeGrafter"/>
</dbReference>
<evidence type="ECO:0000256" key="6">
    <source>
        <dbReference type="ARBA" id="ARBA00022723"/>
    </source>
</evidence>
<dbReference type="PRINTS" id="PR00943">
    <property type="entry name" value="CUATPASE"/>
</dbReference>
<dbReference type="PRINTS" id="PR00119">
    <property type="entry name" value="CATATPASE"/>
</dbReference>
<feature type="transmembrane region" description="Helical" evidence="19">
    <location>
        <begin position="433"/>
        <end position="456"/>
    </location>
</feature>
<dbReference type="FunFam" id="2.70.150.10:FF:000002">
    <property type="entry name" value="Copper-transporting ATPase 1, putative"/>
    <property type="match status" value="1"/>
</dbReference>
<dbReference type="OrthoDB" id="135399at2"/>
<dbReference type="FunFam" id="3.30.70.100:FF:000005">
    <property type="entry name" value="Copper-exporting P-type ATPase A"/>
    <property type="match status" value="1"/>
</dbReference>